<keyword evidence="3" id="KW-1185">Reference proteome</keyword>
<sequence length="94" mass="10516">MLVTNSKNKEFGYSEPKSRLFLSDSCFSQNHRGRRVPDSKYDSTEDPPCMRPVARQIISSGQTSSRWCGAEAWRGGASSGVIRTWFKIASTVPK</sequence>
<gene>
    <name evidence="2" type="ORF">AVEN_178964_1</name>
</gene>
<evidence type="ECO:0000313" key="2">
    <source>
        <dbReference type="EMBL" id="GBO11513.1"/>
    </source>
</evidence>
<accession>A0A4Y2UG26</accession>
<reference evidence="2 3" key="1">
    <citation type="journal article" date="2019" name="Sci. Rep.">
        <title>Orb-weaving spider Araneus ventricosus genome elucidates the spidroin gene catalogue.</title>
        <authorList>
            <person name="Kono N."/>
            <person name="Nakamura H."/>
            <person name="Ohtoshi R."/>
            <person name="Moran D.A.P."/>
            <person name="Shinohara A."/>
            <person name="Yoshida Y."/>
            <person name="Fujiwara M."/>
            <person name="Mori M."/>
            <person name="Tomita M."/>
            <person name="Arakawa K."/>
        </authorList>
    </citation>
    <scope>NUCLEOTIDE SEQUENCE [LARGE SCALE GENOMIC DNA]</scope>
</reference>
<comment type="caution">
    <text evidence="2">The sequence shown here is derived from an EMBL/GenBank/DDBJ whole genome shotgun (WGS) entry which is preliminary data.</text>
</comment>
<dbReference type="EMBL" id="BGPR01036335">
    <property type="protein sequence ID" value="GBO11513.1"/>
    <property type="molecule type" value="Genomic_DNA"/>
</dbReference>
<dbReference type="AlphaFoldDB" id="A0A4Y2UG26"/>
<feature type="region of interest" description="Disordered" evidence="1">
    <location>
        <begin position="29"/>
        <end position="48"/>
    </location>
</feature>
<proteinExistence type="predicted"/>
<evidence type="ECO:0000256" key="1">
    <source>
        <dbReference type="SAM" id="MobiDB-lite"/>
    </source>
</evidence>
<dbReference type="Proteomes" id="UP000499080">
    <property type="component" value="Unassembled WGS sequence"/>
</dbReference>
<name>A0A4Y2UG26_ARAVE</name>
<organism evidence="2 3">
    <name type="scientific">Araneus ventricosus</name>
    <name type="common">Orbweaver spider</name>
    <name type="synonym">Epeira ventricosa</name>
    <dbReference type="NCBI Taxonomy" id="182803"/>
    <lineage>
        <taxon>Eukaryota</taxon>
        <taxon>Metazoa</taxon>
        <taxon>Ecdysozoa</taxon>
        <taxon>Arthropoda</taxon>
        <taxon>Chelicerata</taxon>
        <taxon>Arachnida</taxon>
        <taxon>Araneae</taxon>
        <taxon>Araneomorphae</taxon>
        <taxon>Entelegynae</taxon>
        <taxon>Araneoidea</taxon>
        <taxon>Araneidae</taxon>
        <taxon>Araneus</taxon>
    </lineage>
</organism>
<evidence type="ECO:0000313" key="3">
    <source>
        <dbReference type="Proteomes" id="UP000499080"/>
    </source>
</evidence>
<protein>
    <submittedName>
        <fullName evidence="2">Uncharacterized protein</fullName>
    </submittedName>
</protein>